<gene>
    <name evidence="2" type="ORF">GCM10009115_32820</name>
</gene>
<keyword evidence="3" id="KW-1185">Reference proteome</keyword>
<evidence type="ECO:0000256" key="1">
    <source>
        <dbReference type="SAM" id="Phobius"/>
    </source>
</evidence>
<proteinExistence type="predicted"/>
<organism evidence="2 3">
    <name type="scientific">Sphingopyxis soli</name>
    <dbReference type="NCBI Taxonomy" id="592051"/>
    <lineage>
        <taxon>Bacteria</taxon>
        <taxon>Pseudomonadati</taxon>
        <taxon>Pseudomonadota</taxon>
        <taxon>Alphaproteobacteria</taxon>
        <taxon>Sphingomonadales</taxon>
        <taxon>Sphingomonadaceae</taxon>
        <taxon>Sphingopyxis</taxon>
    </lineage>
</organism>
<keyword evidence="1" id="KW-0812">Transmembrane</keyword>
<sequence>MNRNRLEGRRGACDSDDMLNIASLVIGVIALILAVFAFIPLLGWANWVIVPFAVVGLALGAMSDRTAGRNLNIVVIVIGIVRLMLGGGLI</sequence>
<protein>
    <submittedName>
        <fullName evidence="2">Uncharacterized protein</fullName>
    </submittedName>
</protein>
<dbReference type="EMBL" id="BAAAFE010000010">
    <property type="protein sequence ID" value="GAA0866931.1"/>
    <property type="molecule type" value="Genomic_DNA"/>
</dbReference>
<dbReference type="RefSeq" id="WP_425516951.1">
    <property type="nucleotide sequence ID" value="NZ_BAAAFE010000010.1"/>
</dbReference>
<feature type="transmembrane region" description="Helical" evidence="1">
    <location>
        <begin position="21"/>
        <end position="39"/>
    </location>
</feature>
<keyword evidence="1" id="KW-1133">Transmembrane helix</keyword>
<keyword evidence="1" id="KW-0472">Membrane</keyword>
<evidence type="ECO:0000313" key="3">
    <source>
        <dbReference type="Proteomes" id="UP001500738"/>
    </source>
</evidence>
<comment type="caution">
    <text evidence="2">The sequence shown here is derived from an EMBL/GenBank/DDBJ whole genome shotgun (WGS) entry which is preliminary data.</text>
</comment>
<feature type="transmembrane region" description="Helical" evidence="1">
    <location>
        <begin position="70"/>
        <end position="89"/>
    </location>
</feature>
<accession>A0ABN1MC18</accession>
<name>A0ABN1MC18_9SPHN</name>
<reference evidence="2 3" key="1">
    <citation type="journal article" date="2019" name="Int. J. Syst. Evol. Microbiol.">
        <title>The Global Catalogue of Microorganisms (GCM) 10K type strain sequencing project: providing services to taxonomists for standard genome sequencing and annotation.</title>
        <authorList>
            <consortium name="The Broad Institute Genomics Platform"/>
            <consortium name="The Broad Institute Genome Sequencing Center for Infectious Disease"/>
            <person name="Wu L."/>
            <person name="Ma J."/>
        </authorList>
    </citation>
    <scope>NUCLEOTIDE SEQUENCE [LARGE SCALE GENOMIC DNA]</scope>
    <source>
        <strain evidence="2 3">JCM 15910</strain>
    </source>
</reference>
<dbReference type="Proteomes" id="UP001500738">
    <property type="component" value="Unassembled WGS sequence"/>
</dbReference>
<evidence type="ECO:0000313" key="2">
    <source>
        <dbReference type="EMBL" id="GAA0866931.1"/>
    </source>
</evidence>
<feature type="transmembrane region" description="Helical" evidence="1">
    <location>
        <begin position="45"/>
        <end position="63"/>
    </location>
</feature>